<feature type="domain" description="PPIase FKBP-type" evidence="11">
    <location>
        <begin position="8"/>
        <end position="96"/>
    </location>
</feature>
<keyword evidence="6" id="KW-0143">Chaperone</keyword>
<protein>
    <recommendedName>
        <fullName evidence="10">Peptidyl-prolyl cis-trans isomerase</fullName>
        <ecNumber evidence="10">5.2.1.8</ecNumber>
    </recommendedName>
</protein>
<keyword evidence="13" id="KW-1185">Reference proteome</keyword>
<dbReference type="InterPro" id="IPR001179">
    <property type="entry name" value="PPIase_FKBP_dom"/>
</dbReference>
<dbReference type="Gene3D" id="3.10.50.40">
    <property type="match status" value="1"/>
</dbReference>
<comment type="similarity">
    <text evidence="3 10">Belongs to the FKBP-type PPIase family.</text>
</comment>
<name>A0A4R3KPD8_9SPHI</name>
<comment type="caution">
    <text evidence="12">The sequence shown here is derived from an EMBL/GenBank/DDBJ whole genome shotgun (WGS) entry which is preliminary data.</text>
</comment>
<evidence type="ECO:0000256" key="2">
    <source>
        <dbReference type="ARBA" id="ARBA00004496"/>
    </source>
</evidence>
<evidence type="ECO:0000256" key="9">
    <source>
        <dbReference type="PROSITE-ProRule" id="PRU00277"/>
    </source>
</evidence>
<evidence type="ECO:0000256" key="5">
    <source>
        <dbReference type="ARBA" id="ARBA00023110"/>
    </source>
</evidence>
<comment type="function">
    <text evidence="8">Also involved in hydrogenase metallocenter assembly, probably by participating in the nickel insertion step. This function in hydrogenase biosynthesis requires chaperone activity and the presence of the metal-binding domain, but not PPIase activity.</text>
</comment>
<dbReference type="Pfam" id="PF00254">
    <property type="entry name" value="FKBP_C"/>
    <property type="match status" value="1"/>
</dbReference>
<dbReference type="PANTHER" id="PTHR47861">
    <property type="entry name" value="FKBP-TYPE PEPTIDYL-PROLYL CIS-TRANS ISOMERASE SLYD"/>
    <property type="match status" value="1"/>
</dbReference>
<proteinExistence type="inferred from homology"/>
<dbReference type="GO" id="GO:0005737">
    <property type="term" value="C:cytoplasm"/>
    <property type="evidence" value="ECO:0007669"/>
    <property type="project" value="UniProtKB-SubCell"/>
</dbReference>
<evidence type="ECO:0000256" key="3">
    <source>
        <dbReference type="ARBA" id="ARBA00006577"/>
    </source>
</evidence>
<sequence length="155" mass="16817">MSEKITSGKVVGLTYTLKNDAGDTVDQSQPEQPFQYLHGHQNIVPGLEKQLDGLEVGTEKKIAVSPEEGYGAFDDQLVFRVPAANFPQEVELQPGMQFQSEGPQGAMVVTVTGVENDVVTVDGNHPLAGQVLHFDVKVDSVRDATDIELEHGHVH</sequence>
<keyword evidence="4" id="KW-0963">Cytoplasm</keyword>
<dbReference type="SUPFAM" id="SSF54534">
    <property type="entry name" value="FKBP-like"/>
    <property type="match status" value="1"/>
</dbReference>
<evidence type="ECO:0000256" key="8">
    <source>
        <dbReference type="ARBA" id="ARBA00037071"/>
    </source>
</evidence>
<dbReference type="InterPro" id="IPR046357">
    <property type="entry name" value="PPIase_dom_sf"/>
</dbReference>
<organism evidence="12 13">
    <name type="scientific">Anseongella ginsenosidimutans</name>
    <dbReference type="NCBI Taxonomy" id="496056"/>
    <lineage>
        <taxon>Bacteria</taxon>
        <taxon>Pseudomonadati</taxon>
        <taxon>Bacteroidota</taxon>
        <taxon>Sphingobacteriia</taxon>
        <taxon>Sphingobacteriales</taxon>
        <taxon>Sphingobacteriaceae</taxon>
        <taxon>Anseongella</taxon>
    </lineage>
</organism>
<evidence type="ECO:0000259" key="11">
    <source>
        <dbReference type="PROSITE" id="PS50059"/>
    </source>
</evidence>
<dbReference type="RefSeq" id="WP_192901571.1">
    <property type="nucleotide sequence ID" value="NZ_CP042432.1"/>
</dbReference>
<comment type="subcellular location">
    <subcellularLocation>
        <location evidence="2">Cytoplasm</location>
    </subcellularLocation>
</comment>
<dbReference type="Proteomes" id="UP000295807">
    <property type="component" value="Unassembled WGS sequence"/>
</dbReference>
<reference evidence="12 13" key="1">
    <citation type="submission" date="2019-03" db="EMBL/GenBank/DDBJ databases">
        <title>Genomic Encyclopedia of Type Strains, Phase IV (KMG-IV): sequencing the most valuable type-strain genomes for metagenomic binning, comparative biology and taxonomic classification.</title>
        <authorList>
            <person name="Goeker M."/>
        </authorList>
    </citation>
    <scope>NUCLEOTIDE SEQUENCE [LARGE SCALE GENOMIC DNA]</scope>
    <source>
        <strain evidence="12 13">DSM 21100</strain>
    </source>
</reference>
<dbReference type="GO" id="GO:0003755">
    <property type="term" value="F:peptidyl-prolyl cis-trans isomerase activity"/>
    <property type="evidence" value="ECO:0007669"/>
    <property type="project" value="UniProtKB-UniRule"/>
</dbReference>
<evidence type="ECO:0000256" key="1">
    <source>
        <dbReference type="ARBA" id="ARBA00000971"/>
    </source>
</evidence>
<keyword evidence="5 9" id="KW-0697">Rotamase</keyword>
<accession>A0A4R3KPD8</accession>
<evidence type="ECO:0000256" key="4">
    <source>
        <dbReference type="ARBA" id="ARBA00022490"/>
    </source>
</evidence>
<evidence type="ECO:0000313" key="13">
    <source>
        <dbReference type="Proteomes" id="UP000295807"/>
    </source>
</evidence>
<evidence type="ECO:0000256" key="7">
    <source>
        <dbReference type="ARBA" id="ARBA00023235"/>
    </source>
</evidence>
<dbReference type="AlphaFoldDB" id="A0A4R3KPD8"/>
<dbReference type="EC" id="5.2.1.8" evidence="10"/>
<dbReference type="PANTHER" id="PTHR47861:SF3">
    <property type="entry name" value="FKBP-TYPE PEPTIDYL-PROLYL CIS-TRANS ISOMERASE SLYD"/>
    <property type="match status" value="1"/>
</dbReference>
<gene>
    <name evidence="12" type="ORF">EDD80_10771</name>
</gene>
<keyword evidence="7 9" id="KW-0413">Isomerase</keyword>
<dbReference type="GO" id="GO:0042026">
    <property type="term" value="P:protein refolding"/>
    <property type="evidence" value="ECO:0007669"/>
    <property type="project" value="UniProtKB-ARBA"/>
</dbReference>
<evidence type="ECO:0000256" key="6">
    <source>
        <dbReference type="ARBA" id="ARBA00023186"/>
    </source>
</evidence>
<dbReference type="PROSITE" id="PS50059">
    <property type="entry name" value="FKBP_PPIASE"/>
    <property type="match status" value="1"/>
</dbReference>
<comment type="catalytic activity">
    <reaction evidence="1 9 10">
        <text>[protein]-peptidylproline (omega=180) = [protein]-peptidylproline (omega=0)</text>
        <dbReference type="Rhea" id="RHEA:16237"/>
        <dbReference type="Rhea" id="RHEA-COMP:10747"/>
        <dbReference type="Rhea" id="RHEA-COMP:10748"/>
        <dbReference type="ChEBI" id="CHEBI:83833"/>
        <dbReference type="ChEBI" id="CHEBI:83834"/>
        <dbReference type="EC" id="5.2.1.8"/>
    </reaction>
</comment>
<evidence type="ECO:0000256" key="10">
    <source>
        <dbReference type="RuleBase" id="RU003915"/>
    </source>
</evidence>
<evidence type="ECO:0000313" key="12">
    <source>
        <dbReference type="EMBL" id="TCS86538.1"/>
    </source>
</evidence>
<dbReference type="EMBL" id="SMAD01000007">
    <property type="protein sequence ID" value="TCS86538.1"/>
    <property type="molecule type" value="Genomic_DNA"/>
</dbReference>